<evidence type="ECO:0000256" key="3">
    <source>
        <dbReference type="SAM" id="SignalP"/>
    </source>
</evidence>
<feature type="domain" description="Caspase family p20" evidence="4">
    <location>
        <begin position="28"/>
        <end position="157"/>
    </location>
</feature>
<feature type="compositionally biased region" description="Basic and acidic residues" evidence="2">
    <location>
        <begin position="336"/>
        <end position="358"/>
    </location>
</feature>
<organism evidence="5 6">
    <name type="scientific">Bosea eneae</name>
    <dbReference type="NCBI Taxonomy" id="151454"/>
    <lineage>
        <taxon>Bacteria</taxon>
        <taxon>Pseudomonadati</taxon>
        <taxon>Pseudomonadota</taxon>
        <taxon>Alphaproteobacteria</taxon>
        <taxon>Hyphomicrobiales</taxon>
        <taxon>Boseaceae</taxon>
        <taxon>Bosea</taxon>
    </lineage>
</organism>
<dbReference type="PROSITE" id="PS50208">
    <property type="entry name" value="CASPASE_P20"/>
    <property type="match status" value="1"/>
</dbReference>
<feature type="chain" id="PRO_5047028885" evidence="3">
    <location>
        <begin position="25"/>
        <end position="508"/>
    </location>
</feature>
<dbReference type="EMBL" id="JBHSLW010000009">
    <property type="protein sequence ID" value="MFC5419309.1"/>
    <property type="molecule type" value="Genomic_DNA"/>
</dbReference>
<feature type="region of interest" description="Disordered" evidence="2">
    <location>
        <begin position="336"/>
        <end position="375"/>
    </location>
</feature>
<feature type="signal peptide" evidence="3">
    <location>
        <begin position="1"/>
        <end position="24"/>
    </location>
</feature>
<keyword evidence="6" id="KW-1185">Reference proteome</keyword>
<dbReference type="PANTHER" id="PTHR22576:SF37">
    <property type="entry name" value="MUCOSA-ASSOCIATED LYMPHOID TISSUE LYMPHOMA TRANSLOCATION PROTEIN 1"/>
    <property type="match status" value="1"/>
</dbReference>
<evidence type="ECO:0000256" key="2">
    <source>
        <dbReference type="SAM" id="MobiDB-lite"/>
    </source>
</evidence>
<dbReference type="SMART" id="SM00115">
    <property type="entry name" value="CASc"/>
    <property type="match status" value="1"/>
</dbReference>
<feature type="region of interest" description="Disordered" evidence="2">
    <location>
        <begin position="395"/>
        <end position="508"/>
    </location>
</feature>
<dbReference type="InterPro" id="IPR015917">
    <property type="entry name" value="Pept_C14A"/>
</dbReference>
<proteinExistence type="inferred from homology"/>
<gene>
    <name evidence="5" type="ORF">ACFPOB_06995</name>
</gene>
<keyword evidence="3" id="KW-0732">Signal</keyword>
<comment type="similarity">
    <text evidence="1">Belongs to the peptidase C14A family.</text>
</comment>
<evidence type="ECO:0000313" key="5">
    <source>
        <dbReference type="EMBL" id="MFC5419309.1"/>
    </source>
</evidence>
<feature type="compositionally biased region" description="Basic and acidic residues" evidence="2">
    <location>
        <begin position="395"/>
        <end position="410"/>
    </location>
</feature>
<dbReference type="Proteomes" id="UP001596053">
    <property type="component" value="Unassembled WGS sequence"/>
</dbReference>
<comment type="caution">
    <text evidence="5">The sequence shown here is derived from an EMBL/GenBank/DDBJ whole genome shotgun (WGS) entry which is preliminary data.</text>
</comment>
<dbReference type="InterPro" id="IPR011600">
    <property type="entry name" value="Pept_C14_caspase"/>
</dbReference>
<protein>
    <submittedName>
        <fullName evidence="5">Caspase family protein</fullName>
    </submittedName>
</protein>
<dbReference type="RefSeq" id="WP_377797003.1">
    <property type="nucleotide sequence ID" value="NZ_JBHSLW010000009.1"/>
</dbReference>
<dbReference type="Pfam" id="PF00656">
    <property type="entry name" value="Peptidase_C14"/>
    <property type="match status" value="1"/>
</dbReference>
<accession>A0ABW0IM96</accession>
<dbReference type="SUPFAM" id="SSF52129">
    <property type="entry name" value="Caspase-like"/>
    <property type="match status" value="1"/>
</dbReference>
<dbReference type="InterPro" id="IPR052039">
    <property type="entry name" value="Caspase-related_regulators"/>
</dbReference>
<sequence>MTAAVRFCALIALLAQLVALPALAQTQERRVALVIGNSAYKNAPALPNTPNDARDTAEALRKVGFEVVDGIDLDKRGMDAAVSRFARLAQDADAVMFYYAGHGFQFNGENFLVPVEAKIDDEVSVQYETLKLSEVTTALGFAKGVKIMVLDACRNNPFLAQLSKKSTTRSMSVGAGLAPIVKAQGMVTAYATQANDVAADGAGRNSPFTAALIQEIKQPGLEIATMFRRVQKAVYDSTGGKQTPELSLSLLGDFYLNREETDADIWKRLRSSDNPAEIKAFIQRFPTSFFAVDAKTRLDLIERRGLAAGEREKLEQEFAAKEKALLDRVQQAEKDRAKAATDLAGRDAGKTADTERAVPKPGDATPAKQADAAERDRLARELAKKEQELAALEAEKAKLSQEREEREKAVATRMNSGGVTELPPPPKPLLPTAPGTRPQRHEPREVKPPQRLVVDRKSTGVLTGGVEATPEPQQRNNRRRPGGGGAPDCTDALMRAQLGDGGVPKNCR</sequence>
<evidence type="ECO:0000256" key="1">
    <source>
        <dbReference type="ARBA" id="ARBA00010134"/>
    </source>
</evidence>
<evidence type="ECO:0000259" key="4">
    <source>
        <dbReference type="PROSITE" id="PS50208"/>
    </source>
</evidence>
<name>A0ABW0IM96_9HYPH</name>
<feature type="compositionally biased region" description="Basic and acidic residues" evidence="2">
    <location>
        <begin position="439"/>
        <end position="458"/>
    </location>
</feature>
<dbReference type="Gene3D" id="3.40.50.1460">
    <property type="match status" value="1"/>
</dbReference>
<feature type="compositionally biased region" description="Pro residues" evidence="2">
    <location>
        <begin position="422"/>
        <end position="431"/>
    </location>
</feature>
<dbReference type="PANTHER" id="PTHR22576">
    <property type="entry name" value="MUCOSA ASSOCIATED LYMPHOID TISSUE LYMPHOMA TRANSLOCATION PROTEIN 1/PARACASPASE"/>
    <property type="match status" value="1"/>
</dbReference>
<reference evidence="6" key="1">
    <citation type="journal article" date="2019" name="Int. J. Syst. Evol. Microbiol.">
        <title>The Global Catalogue of Microorganisms (GCM) 10K type strain sequencing project: providing services to taxonomists for standard genome sequencing and annotation.</title>
        <authorList>
            <consortium name="The Broad Institute Genomics Platform"/>
            <consortium name="The Broad Institute Genome Sequencing Center for Infectious Disease"/>
            <person name="Wu L."/>
            <person name="Ma J."/>
        </authorList>
    </citation>
    <scope>NUCLEOTIDE SEQUENCE [LARGE SCALE GENOMIC DNA]</scope>
    <source>
        <strain evidence="6">NCAIM B.01391</strain>
    </source>
</reference>
<dbReference type="InterPro" id="IPR029030">
    <property type="entry name" value="Caspase-like_dom_sf"/>
</dbReference>
<dbReference type="InterPro" id="IPR001309">
    <property type="entry name" value="Pept_C14_p20"/>
</dbReference>
<evidence type="ECO:0000313" key="6">
    <source>
        <dbReference type="Proteomes" id="UP001596053"/>
    </source>
</evidence>